<keyword evidence="5" id="KW-0418">Kinase</keyword>
<dbReference type="EC" id="2.7.13.3" evidence="2"/>
<dbReference type="SUPFAM" id="SSF47384">
    <property type="entry name" value="Homodimeric domain of signal transducing histidine kinase"/>
    <property type="match status" value="1"/>
</dbReference>
<dbReference type="EMBL" id="QLLR01000021">
    <property type="protein sequence ID" value="RAJ27033.1"/>
    <property type="molecule type" value="Genomic_DNA"/>
</dbReference>
<gene>
    <name evidence="8" type="ORF">LY11_03610</name>
</gene>
<sequence length="395" mass="43757">MEDSLSIDFNQDIESVSKIAEVNSILDVICKITGMGFAAVARVTKERWITCVVLDKINFGLKPGDELRVESTICYEIENAREPVVISYVAKDAKYSNHHTPKEYGFQSYISVPIILNDDYFFGTLCAIDPAPANLDKSEILAMFKLYANMIAFHLNTARKLIATENSLKEEKETAVLRDQFIAILGHDLRNPLGAIRNSGQLLKRLNLDERGKKLANIIIDSSFRINGLIENVLDFARGRLGDGITLNFNSGGTLEASLPQVITELRMLSPEKEIIADLSIQTEISCDHKRIAQLFSNILGNAMSYGTPGTPIVVKAISNQHEFQLDVYNEGQKIPEAKQQKLFLPFHRGAANRNGEGLGLGLYISAEIAKAHGGNLTVDSTEERTCFSLHIPCQ</sequence>
<evidence type="ECO:0000256" key="4">
    <source>
        <dbReference type="ARBA" id="ARBA00022679"/>
    </source>
</evidence>
<dbReference type="InterPro" id="IPR029016">
    <property type="entry name" value="GAF-like_dom_sf"/>
</dbReference>
<dbReference type="PANTHER" id="PTHR43711">
    <property type="entry name" value="TWO-COMPONENT HISTIDINE KINASE"/>
    <property type="match status" value="1"/>
</dbReference>
<dbReference type="CDD" id="cd00075">
    <property type="entry name" value="HATPase"/>
    <property type="match status" value="1"/>
</dbReference>
<dbReference type="RefSeq" id="WP_111635021.1">
    <property type="nucleotide sequence ID" value="NZ_QLLR01000021.1"/>
</dbReference>
<name>A0A327SH86_9SPHI</name>
<dbReference type="SMART" id="SM00387">
    <property type="entry name" value="HATPase_c"/>
    <property type="match status" value="1"/>
</dbReference>
<reference evidence="8 9" key="1">
    <citation type="submission" date="2018-06" db="EMBL/GenBank/DDBJ databases">
        <title>Genomic Encyclopedia of Archaeal and Bacterial Type Strains, Phase II (KMG-II): from individual species to whole genera.</title>
        <authorList>
            <person name="Goeker M."/>
        </authorList>
    </citation>
    <scope>NUCLEOTIDE SEQUENCE [LARGE SCALE GENOMIC DNA]</scope>
    <source>
        <strain evidence="8 9">DSM 14825</strain>
    </source>
</reference>
<evidence type="ECO:0000313" key="9">
    <source>
        <dbReference type="Proteomes" id="UP000249754"/>
    </source>
</evidence>
<dbReference type="InterPro" id="IPR036097">
    <property type="entry name" value="HisK_dim/P_sf"/>
</dbReference>
<dbReference type="PANTHER" id="PTHR43711:SF1">
    <property type="entry name" value="HISTIDINE KINASE 1"/>
    <property type="match status" value="1"/>
</dbReference>
<protein>
    <recommendedName>
        <fullName evidence="2">histidine kinase</fullName>
        <ecNumber evidence="2">2.7.13.3</ecNumber>
    </recommendedName>
</protein>
<evidence type="ECO:0000259" key="7">
    <source>
        <dbReference type="PROSITE" id="PS50109"/>
    </source>
</evidence>
<dbReference type="InterPro" id="IPR003018">
    <property type="entry name" value="GAF"/>
</dbReference>
<keyword evidence="6" id="KW-0902">Two-component regulatory system</keyword>
<dbReference type="Pfam" id="PF02518">
    <property type="entry name" value="HATPase_c"/>
    <property type="match status" value="1"/>
</dbReference>
<evidence type="ECO:0000256" key="6">
    <source>
        <dbReference type="ARBA" id="ARBA00023012"/>
    </source>
</evidence>
<dbReference type="SUPFAM" id="SSF55874">
    <property type="entry name" value="ATPase domain of HSP90 chaperone/DNA topoisomerase II/histidine kinase"/>
    <property type="match status" value="1"/>
</dbReference>
<dbReference type="Gene3D" id="1.10.287.130">
    <property type="match status" value="1"/>
</dbReference>
<dbReference type="SUPFAM" id="SSF55781">
    <property type="entry name" value="GAF domain-like"/>
    <property type="match status" value="1"/>
</dbReference>
<dbReference type="Proteomes" id="UP000249754">
    <property type="component" value="Unassembled WGS sequence"/>
</dbReference>
<dbReference type="SMART" id="SM00388">
    <property type="entry name" value="HisKA"/>
    <property type="match status" value="1"/>
</dbReference>
<dbReference type="InterPro" id="IPR036890">
    <property type="entry name" value="HATPase_C_sf"/>
</dbReference>
<proteinExistence type="predicted"/>
<dbReference type="Gene3D" id="3.30.450.40">
    <property type="match status" value="1"/>
</dbReference>
<dbReference type="InterPro" id="IPR050736">
    <property type="entry name" value="Sensor_HK_Regulatory"/>
</dbReference>
<comment type="caution">
    <text evidence="8">The sequence shown here is derived from an EMBL/GenBank/DDBJ whole genome shotgun (WGS) entry which is preliminary data.</text>
</comment>
<keyword evidence="3" id="KW-0597">Phosphoprotein</keyword>
<evidence type="ECO:0000256" key="3">
    <source>
        <dbReference type="ARBA" id="ARBA00022553"/>
    </source>
</evidence>
<feature type="domain" description="Histidine kinase" evidence="7">
    <location>
        <begin position="184"/>
        <end position="395"/>
    </location>
</feature>
<dbReference type="Gene3D" id="3.30.565.10">
    <property type="entry name" value="Histidine kinase-like ATPase, C-terminal domain"/>
    <property type="match status" value="1"/>
</dbReference>
<dbReference type="PROSITE" id="PS50109">
    <property type="entry name" value="HIS_KIN"/>
    <property type="match status" value="1"/>
</dbReference>
<dbReference type="Pfam" id="PF00512">
    <property type="entry name" value="HisKA"/>
    <property type="match status" value="1"/>
</dbReference>
<evidence type="ECO:0000256" key="1">
    <source>
        <dbReference type="ARBA" id="ARBA00000085"/>
    </source>
</evidence>
<dbReference type="CDD" id="cd00082">
    <property type="entry name" value="HisKA"/>
    <property type="match status" value="1"/>
</dbReference>
<dbReference type="InterPro" id="IPR003661">
    <property type="entry name" value="HisK_dim/P_dom"/>
</dbReference>
<keyword evidence="4" id="KW-0808">Transferase</keyword>
<dbReference type="InterPro" id="IPR005467">
    <property type="entry name" value="His_kinase_dom"/>
</dbReference>
<accession>A0A327SH86</accession>
<dbReference type="InterPro" id="IPR004358">
    <property type="entry name" value="Sig_transdc_His_kin-like_C"/>
</dbReference>
<dbReference type="Pfam" id="PF01590">
    <property type="entry name" value="GAF"/>
    <property type="match status" value="1"/>
</dbReference>
<dbReference type="InterPro" id="IPR003594">
    <property type="entry name" value="HATPase_dom"/>
</dbReference>
<evidence type="ECO:0000313" key="8">
    <source>
        <dbReference type="EMBL" id="RAJ27033.1"/>
    </source>
</evidence>
<dbReference type="OrthoDB" id="9124519at2"/>
<comment type="catalytic activity">
    <reaction evidence="1">
        <text>ATP + protein L-histidine = ADP + protein N-phospho-L-histidine.</text>
        <dbReference type="EC" id="2.7.13.3"/>
    </reaction>
</comment>
<organism evidence="8 9">
    <name type="scientific">Pedobacter cryoconitis</name>
    <dbReference type="NCBI Taxonomy" id="188932"/>
    <lineage>
        <taxon>Bacteria</taxon>
        <taxon>Pseudomonadati</taxon>
        <taxon>Bacteroidota</taxon>
        <taxon>Sphingobacteriia</taxon>
        <taxon>Sphingobacteriales</taxon>
        <taxon>Sphingobacteriaceae</taxon>
        <taxon>Pedobacter</taxon>
    </lineage>
</organism>
<evidence type="ECO:0000256" key="2">
    <source>
        <dbReference type="ARBA" id="ARBA00012438"/>
    </source>
</evidence>
<dbReference type="GO" id="GO:0000155">
    <property type="term" value="F:phosphorelay sensor kinase activity"/>
    <property type="evidence" value="ECO:0007669"/>
    <property type="project" value="InterPro"/>
</dbReference>
<dbReference type="AlphaFoldDB" id="A0A327SH86"/>
<dbReference type="PRINTS" id="PR00344">
    <property type="entry name" value="BCTRLSENSOR"/>
</dbReference>
<evidence type="ECO:0000256" key="5">
    <source>
        <dbReference type="ARBA" id="ARBA00022777"/>
    </source>
</evidence>